<proteinExistence type="predicted"/>
<feature type="transmembrane region" description="Helical" evidence="1">
    <location>
        <begin position="7"/>
        <end position="25"/>
    </location>
</feature>
<dbReference type="EMBL" id="PVXO01000068">
    <property type="protein sequence ID" value="PRR77159.1"/>
    <property type="molecule type" value="Genomic_DNA"/>
</dbReference>
<name>A0A2T0B0Q1_9CLOT</name>
<comment type="caution">
    <text evidence="2">The sequence shown here is derived from an EMBL/GenBank/DDBJ whole genome shotgun (WGS) entry which is preliminary data.</text>
</comment>
<evidence type="ECO:0000256" key="1">
    <source>
        <dbReference type="SAM" id="Phobius"/>
    </source>
</evidence>
<dbReference type="OrthoDB" id="1894053at2"/>
<protein>
    <submittedName>
        <fullName evidence="2">Uncharacterized protein</fullName>
    </submittedName>
</protein>
<dbReference type="AlphaFoldDB" id="A0A2T0B0Q1"/>
<dbReference type="Proteomes" id="UP000239706">
    <property type="component" value="Unassembled WGS sequence"/>
</dbReference>
<sequence>MKKLFKFIVIFLIIIVVAFGTLYTLTLSKGNYTKGNSSSIAGINKIRGAEKEGTAISINSTEFNDILSALYKNPKKKGNITIKTPEGFLQDKYIGFKVPVLYKGREILFYTKGTLECKDEKIIYSPESFKLGKLSLPKSFVMNTLKKYAGDNLIIENGNIEISKKLIPFSITSLDINNGILTMKIGKFEKDSLSNNEKNIEKKNSSKAAVLSNISGQLHEAIDSAGSAGGEQIISIMASCSSNMAANPSYNYERDVAKIKSIYSKLNSQQKAAVKAAIYSNINPENINELRNVFGM</sequence>
<evidence type="ECO:0000313" key="2">
    <source>
        <dbReference type="EMBL" id="PRR77159.1"/>
    </source>
</evidence>
<evidence type="ECO:0000313" key="3">
    <source>
        <dbReference type="Proteomes" id="UP000239706"/>
    </source>
</evidence>
<keyword evidence="1" id="KW-0472">Membrane</keyword>
<organism evidence="2 3">
    <name type="scientific">Clostridium liquoris</name>
    <dbReference type="NCBI Taxonomy" id="1289519"/>
    <lineage>
        <taxon>Bacteria</taxon>
        <taxon>Bacillati</taxon>
        <taxon>Bacillota</taxon>
        <taxon>Clostridia</taxon>
        <taxon>Eubacteriales</taxon>
        <taxon>Clostridiaceae</taxon>
        <taxon>Clostridium</taxon>
    </lineage>
</organism>
<accession>A0A2T0B0Q1</accession>
<keyword evidence="1" id="KW-1133">Transmembrane helix</keyword>
<keyword evidence="3" id="KW-1185">Reference proteome</keyword>
<dbReference type="RefSeq" id="WP_106064602.1">
    <property type="nucleotide sequence ID" value="NZ_PVXO01000068.1"/>
</dbReference>
<keyword evidence="1" id="KW-0812">Transmembrane</keyword>
<reference evidence="2 3" key="1">
    <citation type="submission" date="2018-03" db="EMBL/GenBank/DDBJ databases">
        <title>Genome sequence of Clostridium liquoris DSM 100320.</title>
        <authorList>
            <person name="Poehlein A."/>
            <person name="Daniel R."/>
        </authorList>
    </citation>
    <scope>NUCLEOTIDE SEQUENCE [LARGE SCALE GENOMIC DNA]</scope>
    <source>
        <strain evidence="2 3">DSM 100320</strain>
    </source>
</reference>
<gene>
    <name evidence="2" type="ORF">CLLI_25710</name>
</gene>